<dbReference type="AlphaFoldDB" id="A0A8J3MY20"/>
<evidence type="ECO:0000313" key="3">
    <source>
        <dbReference type="Proteomes" id="UP000597444"/>
    </source>
</evidence>
<dbReference type="EMBL" id="BNJK01000001">
    <property type="protein sequence ID" value="GHO91539.1"/>
    <property type="molecule type" value="Genomic_DNA"/>
</dbReference>
<dbReference type="Proteomes" id="UP000597444">
    <property type="component" value="Unassembled WGS sequence"/>
</dbReference>
<sequence>MSAQQLPSIRTLGKAFANPERAFTHADLAAFFQTSFGNYQDPSYELLKVSLVPEIAVPATWQVDYRATYQGLQHVQPRDFSMLIIQKEGYDGKPYLNITIPEEVPSSFSTPQEEDAEMERREADVLKKWEEKRARKQEECAASFPDQGAE</sequence>
<protein>
    <submittedName>
        <fullName evidence="2">Uncharacterized protein</fullName>
    </submittedName>
</protein>
<gene>
    <name evidence="2" type="ORF">KSF_015870</name>
</gene>
<keyword evidence="3" id="KW-1185">Reference proteome</keyword>
<evidence type="ECO:0000256" key="1">
    <source>
        <dbReference type="SAM" id="MobiDB-lite"/>
    </source>
</evidence>
<comment type="caution">
    <text evidence="2">The sequence shown here is derived from an EMBL/GenBank/DDBJ whole genome shotgun (WGS) entry which is preliminary data.</text>
</comment>
<feature type="region of interest" description="Disordered" evidence="1">
    <location>
        <begin position="102"/>
        <end position="122"/>
    </location>
</feature>
<organism evidence="2 3">
    <name type="scientific">Reticulibacter mediterranei</name>
    <dbReference type="NCBI Taxonomy" id="2778369"/>
    <lineage>
        <taxon>Bacteria</taxon>
        <taxon>Bacillati</taxon>
        <taxon>Chloroflexota</taxon>
        <taxon>Ktedonobacteria</taxon>
        <taxon>Ktedonobacterales</taxon>
        <taxon>Reticulibacteraceae</taxon>
        <taxon>Reticulibacter</taxon>
    </lineage>
</organism>
<dbReference type="RefSeq" id="WP_220202429.1">
    <property type="nucleotide sequence ID" value="NZ_BNJK01000001.1"/>
</dbReference>
<reference evidence="2" key="1">
    <citation type="submission" date="2020-10" db="EMBL/GenBank/DDBJ databases">
        <title>Taxonomic study of unclassified bacteria belonging to the class Ktedonobacteria.</title>
        <authorList>
            <person name="Yabe S."/>
            <person name="Wang C.M."/>
            <person name="Zheng Y."/>
            <person name="Sakai Y."/>
            <person name="Cavaletti L."/>
            <person name="Monciardini P."/>
            <person name="Donadio S."/>
        </authorList>
    </citation>
    <scope>NUCLEOTIDE SEQUENCE</scope>
    <source>
        <strain evidence="2">ID150040</strain>
    </source>
</reference>
<evidence type="ECO:0000313" key="2">
    <source>
        <dbReference type="EMBL" id="GHO91539.1"/>
    </source>
</evidence>
<accession>A0A8J3MY20</accession>
<proteinExistence type="predicted"/>
<name>A0A8J3MY20_9CHLR</name>